<feature type="compositionally biased region" description="Low complexity" evidence="3">
    <location>
        <begin position="1167"/>
        <end position="1178"/>
    </location>
</feature>
<feature type="region of interest" description="Disordered" evidence="3">
    <location>
        <begin position="353"/>
        <end position="373"/>
    </location>
</feature>
<dbReference type="AlphaFoldDB" id="A0AAE2D887"/>
<gene>
    <name evidence="5" type="ORF">MN116_001871</name>
</gene>
<evidence type="ECO:0000256" key="3">
    <source>
        <dbReference type="SAM" id="MobiDB-lite"/>
    </source>
</evidence>
<dbReference type="PROSITE" id="PS51037">
    <property type="entry name" value="YEATS"/>
    <property type="match status" value="1"/>
</dbReference>
<feature type="region of interest" description="Disordered" evidence="3">
    <location>
        <begin position="703"/>
        <end position="762"/>
    </location>
</feature>
<organism evidence="5 6">
    <name type="scientific">Schistosoma mekongi</name>
    <name type="common">Parasitic worm</name>
    <dbReference type="NCBI Taxonomy" id="38744"/>
    <lineage>
        <taxon>Eukaryota</taxon>
        <taxon>Metazoa</taxon>
        <taxon>Spiralia</taxon>
        <taxon>Lophotrochozoa</taxon>
        <taxon>Platyhelminthes</taxon>
        <taxon>Trematoda</taxon>
        <taxon>Digenea</taxon>
        <taxon>Strigeidida</taxon>
        <taxon>Schistosomatoidea</taxon>
        <taxon>Schistosomatidae</taxon>
        <taxon>Schistosoma</taxon>
    </lineage>
</organism>
<dbReference type="GO" id="GO:0006355">
    <property type="term" value="P:regulation of DNA-templated transcription"/>
    <property type="evidence" value="ECO:0007669"/>
    <property type="project" value="InterPro"/>
</dbReference>
<feature type="compositionally biased region" description="Basic and acidic residues" evidence="3">
    <location>
        <begin position="736"/>
        <end position="747"/>
    </location>
</feature>
<evidence type="ECO:0000256" key="1">
    <source>
        <dbReference type="ARBA" id="ARBA00023242"/>
    </source>
</evidence>
<sequence>MNCHILFVFKVGHSVQRKPKPINGRTHHWRCYVDSWNPRYPLSAFVKKVTFKLHSTFENPRQVVRQAPFAIEEDGFGTFQLQIEVAFLDCVTTFYYDLTLFDQNALHTYRTIQMDPAPEDWNKLIQLGGIAIPRTSSQSTVHEIVRTIQSYSDLESLHPFSFYPELEPIAKPVNKEKLATYTNQMRTENYPELDICTNSEVLDYSSNYQMLHSESISKASEDQSLLDSDTRHSSLQTSSSSDRLLINQHLPQKHKKKLQLLHEAQLLLEKAQQSRNWAPVISPPLPPIQPPITATINTPEDGHIASPNLSTWSSQLSPSRSGSHDPTDILDHTHPHHLFYMNHKSPVAQFHGQTTIDSHNPKSPKSESAKLSYTAEFSNQESYAPAKQRIVLKLSRSSCGSQLSVSSSQPLEEEHIEKLERKKRKKEAKKERRGKNLGGSPTKHSFASLNKILVSTTTSTANTTTTINTMDKDLLDTTTNRNKLPSQILSSETSSSSCKKHSPRKYSHYNYSNGLSPGLIYNLRKEVNKSPKICCFNDDSNNNMTFEAVNEQNRMNINRYSHQQYSLINNIQQDENDGFASDVDSLCDSFGRSTHSHLLLMDQKNDYHNESERETPVVDYFGDEFQQHGQKGQYSTTPPVIASSSNARNFKYADELSTVNNENPVQSGASDHSDSSSGSSRVYDPEEPLTHSAVATTNSELYEEDFEDFTPSKNCSTYEEPSNKNSNNMLGSKYTNQHDNERNKSSTDESQMSSINQSNKQYNIIEKVESRLLSKPKHKISFNTASNKLSTHTTKRQIGFQKSTASMNEIPTKQLKVPDHSNSLVLDSCKSKTYDNVEIHALDLHNRKKVTTKASKSHDNSFVSSSSFTKPLNIPTVNHDMSYENSSADHNKGRFSSSSRDKEVKYANKSKKNEKGLEQDSSKLFSDHETCNSISVSRTHKYTSKVLNSSEISKQNSDEQILIREQSNREHSSSSSFNKVNNSNNIVSSATTHIDNDFVDAELSSLSSNPSCNSSSSVTPPMLSDETFHLIAVNEVRSDETGNGTVNQLKLNENRRVPTSASVPSARESEYASVHVKNDTNSTSKVIPCGSNNNKSEKSVNLDHQLFSANIEGYNSNLTKFNNHNLEVLFDRLIRLSEPHLALRMSEILLCYISSKSPDSSERKSKSNTNISNSNSSKGVKVIHDNPKLIAFDLRKLPNSCIEKLTALIKEDEEIFRKHNSTIFPSTSNLVNENVWDNRRYVYPEDTDHNSCFHDVDKHREYSDHRDSSESCDS</sequence>
<proteinExistence type="predicted"/>
<accession>A0AAE2D887</accession>
<feature type="region of interest" description="Disordered" evidence="3">
    <location>
        <begin position="401"/>
        <end position="444"/>
    </location>
</feature>
<feature type="region of interest" description="Disordered" evidence="3">
    <location>
        <begin position="1157"/>
        <end position="1179"/>
    </location>
</feature>
<feature type="compositionally biased region" description="Polar residues" evidence="3">
    <location>
        <begin position="748"/>
        <end position="762"/>
    </location>
</feature>
<comment type="caution">
    <text evidence="5">The sequence shown here is derived from an EMBL/GenBank/DDBJ whole genome shotgun (WGS) entry which is preliminary data.</text>
</comment>
<dbReference type="EMBL" id="JALJAT010000001">
    <property type="protein sequence ID" value="KAK4474747.1"/>
    <property type="molecule type" value="Genomic_DNA"/>
</dbReference>
<feature type="compositionally biased region" description="Low complexity" evidence="3">
    <location>
        <begin position="233"/>
        <end position="242"/>
    </location>
</feature>
<feature type="compositionally biased region" description="Basic residues" evidence="3">
    <location>
        <begin position="421"/>
        <end position="435"/>
    </location>
</feature>
<evidence type="ECO:0000313" key="5">
    <source>
        <dbReference type="EMBL" id="KAK4474747.1"/>
    </source>
</evidence>
<dbReference type="Proteomes" id="UP001292079">
    <property type="component" value="Unassembled WGS sequence"/>
</dbReference>
<dbReference type="PANTHER" id="PTHR23195">
    <property type="entry name" value="YEATS DOMAIN"/>
    <property type="match status" value="1"/>
</dbReference>
<feature type="compositionally biased region" description="Polar residues" evidence="3">
    <location>
        <begin position="711"/>
        <end position="735"/>
    </location>
</feature>
<feature type="domain" description="YEATS" evidence="4">
    <location>
        <begin position="1"/>
        <end position="164"/>
    </location>
</feature>
<keyword evidence="1 2" id="KW-0539">Nucleus</keyword>
<dbReference type="Gene3D" id="2.60.40.1970">
    <property type="entry name" value="YEATS domain"/>
    <property type="match status" value="1"/>
</dbReference>
<dbReference type="Pfam" id="PF03366">
    <property type="entry name" value="YEATS"/>
    <property type="match status" value="1"/>
</dbReference>
<keyword evidence="6" id="KW-1185">Reference proteome</keyword>
<feature type="region of interest" description="Disordered" evidence="3">
    <location>
        <begin position="852"/>
        <end position="923"/>
    </location>
</feature>
<feature type="region of interest" description="Disordered" evidence="3">
    <location>
        <begin position="222"/>
        <end position="242"/>
    </location>
</feature>
<feature type="region of interest" description="Disordered" evidence="3">
    <location>
        <begin position="660"/>
        <end position="686"/>
    </location>
</feature>
<protein>
    <recommendedName>
        <fullName evidence="4">YEATS domain-containing protein</fullName>
    </recommendedName>
</protein>
<evidence type="ECO:0000256" key="2">
    <source>
        <dbReference type="PROSITE-ProRule" id="PRU00376"/>
    </source>
</evidence>
<name>A0AAE2D887_SCHME</name>
<feature type="compositionally biased region" description="Low complexity" evidence="3">
    <location>
        <begin position="667"/>
        <end position="680"/>
    </location>
</feature>
<feature type="compositionally biased region" description="Polar residues" evidence="3">
    <location>
        <begin position="353"/>
        <end position="363"/>
    </location>
</feature>
<comment type="subcellular location">
    <subcellularLocation>
        <location evidence="2">Nucleus</location>
    </subcellularLocation>
</comment>
<evidence type="ECO:0000313" key="6">
    <source>
        <dbReference type="Proteomes" id="UP001292079"/>
    </source>
</evidence>
<dbReference type="GO" id="GO:0005634">
    <property type="term" value="C:nucleus"/>
    <property type="evidence" value="ECO:0007669"/>
    <property type="project" value="UniProtKB-SubCell"/>
</dbReference>
<feature type="compositionally biased region" description="Basic and acidic residues" evidence="3">
    <location>
        <begin position="899"/>
        <end position="923"/>
    </location>
</feature>
<reference evidence="5" key="2">
    <citation type="journal article" date="2023" name="Infect Dis Poverty">
        <title>Chromosome-scale genome of the human blood fluke Schistosoma mekongi and its implications for public health.</title>
        <authorList>
            <person name="Zhou M."/>
            <person name="Xu L."/>
            <person name="Xu D."/>
            <person name="Chen W."/>
            <person name="Khan J."/>
            <person name="Hu Y."/>
            <person name="Huang H."/>
            <person name="Wei H."/>
            <person name="Zhang Y."/>
            <person name="Chusongsang P."/>
            <person name="Tanasarnprasert K."/>
            <person name="Hu X."/>
            <person name="Limpanont Y."/>
            <person name="Lv Z."/>
        </authorList>
    </citation>
    <scope>NUCLEOTIDE SEQUENCE</scope>
    <source>
        <strain evidence="5">LV_2022a</strain>
    </source>
</reference>
<evidence type="ECO:0000259" key="4">
    <source>
        <dbReference type="PROSITE" id="PS51037"/>
    </source>
</evidence>
<dbReference type="InterPro" id="IPR055129">
    <property type="entry name" value="YEATS_dom"/>
</dbReference>
<dbReference type="InterPro" id="IPR005033">
    <property type="entry name" value="YEATS"/>
</dbReference>
<reference evidence="5" key="1">
    <citation type="submission" date="2022-04" db="EMBL/GenBank/DDBJ databases">
        <authorList>
            <person name="Xu L."/>
            <person name="Lv Z."/>
        </authorList>
    </citation>
    <scope>NUCLEOTIDE SEQUENCE</scope>
    <source>
        <strain evidence="5">LV_2022a</strain>
    </source>
</reference>
<dbReference type="InterPro" id="IPR038704">
    <property type="entry name" value="YEAST_sf"/>
</dbReference>